<gene>
    <name evidence="2" type="ORF">VHEMI03813</name>
</gene>
<feature type="region of interest" description="Disordered" evidence="1">
    <location>
        <begin position="455"/>
        <end position="818"/>
    </location>
</feature>
<organism evidence="2 3">
    <name type="scientific">[Torrubiella] hemipterigena</name>
    <dbReference type="NCBI Taxonomy" id="1531966"/>
    <lineage>
        <taxon>Eukaryota</taxon>
        <taxon>Fungi</taxon>
        <taxon>Dikarya</taxon>
        <taxon>Ascomycota</taxon>
        <taxon>Pezizomycotina</taxon>
        <taxon>Sordariomycetes</taxon>
        <taxon>Hypocreomycetidae</taxon>
        <taxon>Hypocreales</taxon>
        <taxon>Clavicipitaceae</taxon>
        <taxon>Clavicipitaceae incertae sedis</taxon>
        <taxon>'Torrubiella' clade</taxon>
    </lineage>
</organism>
<feature type="compositionally biased region" description="Basic and acidic residues" evidence="1">
    <location>
        <begin position="799"/>
        <end position="817"/>
    </location>
</feature>
<feature type="compositionally biased region" description="Basic and acidic residues" evidence="1">
    <location>
        <begin position="318"/>
        <end position="330"/>
    </location>
</feature>
<feature type="region of interest" description="Disordered" evidence="1">
    <location>
        <begin position="1049"/>
        <end position="1275"/>
    </location>
</feature>
<feature type="region of interest" description="Disordered" evidence="1">
    <location>
        <begin position="1627"/>
        <end position="1674"/>
    </location>
</feature>
<feature type="compositionally biased region" description="Low complexity" evidence="1">
    <location>
        <begin position="1216"/>
        <end position="1229"/>
    </location>
</feature>
<feature type="compositionally biased region" description="Low complexity" evidence="1">
    <location>
        <begin position="1090"/>
        <end position="1100"/>
    </location>
</feature>
<feature type="compositionally biased region" description="Polar residues" evidence="1">
    <location>
        <begin position="1515"/>
        <end position="1528"/>
    </location>
</feature>
<evidence type="ECO:0000313" key="2">
    <source>
        <dbReference type="EMBL" id="CEJ85579.1"/>
    </source>
</evidence>
<feature type="compositionally biased region" description="Polar residues" evidence="1">
    <location>
        <begin position="535"/>
        <end position="558"/>
    </location>
</feature>
<name>A0A0A1SZI1_9HYPO</name>
<feature type="compositionally biased region" description="Polar residues" evidence="1">
    <location>
        <begin position="1384"/>
        <end position="1399"/>
    </location>
</feature>
<feature type="compositionally biased region" description="Acidic residues" evidence="1">
    <location>
        <begin position="655"/>
        <end position="676"/>
    </location>
</feature>
<feature type="region of interest" description="Disordered" evidence="1">
    <location>
        <begin position="900"/>
        <end position="1035"/>
    </location>
</feature>
<reference evidence="2 3" key="1">
    <citation type="journal article" date="2015" name="Genome Announc.">
        <title>Draft Genome Sequence and Gene Annotation of the Entomopathogenic Fungus Verticillium hemipterigenum.</title>
        <authorList>
            <person name="Horn F."/>
            <person name="Habel A."/>
            <person name="Scharf D.H."/>
            <person name="Dworschak J."/>
            <person name="Brakhage A.A."/>
            <person name="Guthke R."/>
            <person name="Hertweck C."/>
            <person name="Linde J."/>
        </authorList>
    </citation>
    <scope>NUCLEOTIDE SEQUENCE [LARGE SCALE GENOMIC DNA]</scope>
</reference>
<accession>A0A0A1SZI1</accession>
<evidence type="ECO:0000313" key="3">
    <source>
        <dbReference type="Proteomes" id="UP000039046"/>
    </source>
</evidence>
<proteinExistence type="predicted"/>
<feature type="compositionally biased region" description="Low complexity" evidence="1">
    <location>
        <begin position="351"/>
        <end position="367"/>
    </location>
</feature>
<feature type="compositionally biased region" description="Polar residues" evidence="1">
    <location>
        <begin position="1010"/>
        <end position="1026"/>
    </location>
</feature>
<feature type="compositionally biased region" description="Basic and acidic residues" evidence="1">
    <location>
        <begin position="1431"/>
        <end position="1450"/>
    </location>
</feature>
<dbReference type="STRING" id="1531966.A0A0A1SZI1"/>
<feature type="compositionally biased region" description="Polar residues" evidence="1">
    <location>
        <begin position="1143"/>
        <end position="1160"/>
    </location>
</feature>
<dbReference type="EMBL" id="CDHN01000002">
    <property type="protein sequence ID" value="CEJ85579.1"/>
    <property type="molecule type" value="Genomic_DNA"/>
</dbReference>
<feature type="compositionally biased region" description="Acidic residues" evidence="1">
    <location>
        <begin position="711"/>
        <end position="795"/>
    </location>
</feature>
<feature type="compositionally biased region" description="Acidic residues" evidence="1">
    <location>
        <begin position="692"/>
        <end position="703"/>
    </location>
</feature>
<feature type="compositionally biased region" description="Polar residues" evidence="1">
    <location>
        <begin position="257"/>
        <end position="267"/>
    </location>
</feature>
<dbReference type="OrthoDB" id="3946221at2759"/>
<feature type="compositionally biased region" description="Polar residues" evidence="1">
    <location>
        <begin position="1249"/>
        <end position="1262"/>
    </location>
</feature>
<feature type="compositionally biased region" description="Low complexity" evidence="1">
    <location>
        <begin position="1529"/>
        <end position="1540"/>
    </location>
</feature>
<feature type="compositionally biased region" description="Basic and acidic residues" evidence="1">
    <location>
        <begin position="186"/>
        <end position="196"/>
    </location>
</feature>
<feature type="compositionally biased region" description="Basic and acidic residues" evidence="1">
    <location>
        <begin position="1076"/>
        <end position="1089"/>
    </location>
</feature>
<dbReference type="HOGENOM" id="CLU_001964_0_0_1"/>
<dbReference type="Proteomes" id="UP000039046">
    <property type="component" value="Unassembled WGS sequence"/>
</dbReference>
<feature type="compositionally biased region" description="Polar residues" evidence="1">
    <location>
        <begin position="148"/>
        <end position="165"/>
    </location>
</feature>
<feature type="region of interest" description="Disordered" evidence="1">
    <location>
        <begin position="1"/>
        <end position="92"/>
    </location>
</feature>
<feature type="compositionally biased region" description="Polar residues" evidence="1">
    <location>
        <begin position="1183"/>
        <end position="1193"/>
    </location>
</feature>
<feature type="compositionally biased region" description="Acidic residues" evidence="1">
    <location>
        <begin position="1451"/>
        <end position="1463"/>
    </location>
</feature>
<feature type="compositionally biased region" description="Acidic residues" evidence="1">
    <location>
        <begin position="484"/>
        <end position="510"/>
    </location>
</feature>
<feature type="compositionally biased region" description="Basic and acidic residues" evidence="1">
    <location>
        <begin position="1562"/>
        <end position="1571"/>
    </location>
</feature>
<feature type="compositionally biased region" description="Low complexity" evidence="1">
    <location>
        <begin position="1599"/>
        <end position="1609"/>
    </location>
</feature>
<keyword evidence="3" id="KW-1185">Reference proteome</keyword>
<evidence type="ECO:0000256" key="1">
    <source>
        <dbReference type="SAM" id="MobiDB-lite"/>
    </source>
</evidence>
<feature type="compositionally biased region" description="Polar residues" evidence="1">
    <location>
        <begin position="966"/>
        <end position="996"/>
    </location>
</feature>
<feature type="compositionally biased region" description="Polar residues" evidence="1">
    <location>
        <begin position="1639"/>
        <end position="1659"/>
    </location>
</feature>
<protein>
    <submittedName>
        <fullName evidence="2">Uncharacterized protein</fullName>
    </submittedName>
</protein>
<feature type="region of interest" description="Disordered" evidence="1">
    <location>
        <begin position="1367"/>
        <end position="1614"/>
    </location>
</feature>
<feature type="compositionally biased region" description="Low complexity" evidence="1">
    <location>
        <begin position="997"/>
        <end position="1009"/>
    </location>
</feature>
<sequence length="1784" mass="196122">MSRSRTSGSAPDFLNHRRRSVRYSDVRSADKMSSPDPLNDSDGPTILEPILSSAGRRITRSQRGQRFTDMPSSGERHRLPRKSLVHNSPHDILPTVETSEDELADTQRLLFPVSSSPYHSSRKRPRATTTVVRLNDSMAEDVSDIENRTSIPSQPKTKLRTSNGTPIPPAGTKRRAGTPVRRSPRRRVEEVARELEGEAQSEMNIPETPSPKRRTKPSSSGSQGTRSNLVPDDAAQASPTPRRSSRSRKQLGEPSSELGTISNQDLSSALRGGRRRRQTLMPQELEELADEVAGSDAPGIDDASEDEIEALTLPDDIEPSHEAEAPHADSDIWLGMGNDATPKASERNRQTASQTPTRRSAASRSPSLGTQNAADPFSEADYGYFPPAHSDVSSADEEPTPTRPAEMDTIAQGEDFSMIFMDSIPSLHDSSHHAGKYSDIGEETSIIINNTLESIRKGTNQEVETIEEEQEQEQDRHEYILNDPADDEEADDDQAGAEAEEEEDGDDGDVVAEMNPLEREIPASPTPPPRAQKLPSRSPQQSARTARGSSQTRKSPSRSPAKPLLVPPPRDARKTATPSPLRHKVLRNQTIDVVSTHEHTDSGSQSAPLGAEESLFVQDREPEQLSYEDSFSEIPQDVLDAATPQKETRTFTDVYESDEQAAEDDNEVEQDYDEVNQEPLEPYNPGFQQTVEVEEDVDEDVEMGDAKGEDYQLDEDQDQDQDAAEFEVEEQVVDDAEFDDEPEAQPQIVEDDEVEDDEVENDEVEEAADESPEAESDMEAEAFDPQDDNVEEEAAIGESEAKGDAEAELVDEQHEDAAPDAFGYLADADEAPAQEVRAGELVEEPEDIAVEAMEEEASAEEEFEGNFDELPAEIELMGNNGIEYAHSPEHANQPVTLVLESEAREEVNLYDDDEASESADNAPVSYDDIARHPYIHPRSPTPDDEPLPLPIPAKSPASFRSHRRQQSITSPLPPQGQHTQPPQITIAQPSSTPIVKSQTSRSVSRSASSMEATPLNQMSSPVQDPQSVVHELHERNLRPLLSATVRAGRALQSVTSDPPSPDAGDRLLRSPFRRSGSKDSRHGSKERQAARTASRSPSRSLFNTSAPAPVDDEMQIDLNRVSPKSISSPVAPPPAEVAAPIRTTASPRFSQTSSVRQSPPSDAAMSWVAREGPISPKLRGDNSLRNAYGSPSQRKAPAAQPLPQVDSAADENEGVQAEQAPTQAQTQEENIIRDDETDIWEFEARRSTPPRQQFGSKTLTQSARKRGGIPSPWTRKTRQNLAGLGATVSSGVMGSQLTATTKAINPAMEPADGEEYSLLARRQAVEEAERGQSSAVKAGRFDLSSFFSSPAAIPGMLAEKFIPGMARPAPGGTMAQEEQPPMAQIQTTSMFPSVASQPRRTPARSRLDSESDTASTPRPRVQHPAQSSPELELRLELEPTPEPEREREPTPEPEVEPEPEPEPEPTPQPVLQPTPRARPQIVVQPRSTLKSQPRRPPRPSIRPAPRVAEPKSPAEQATTPVIAQKQNFTPRTTPRSTRQTDNSFFQGSSARAAAATPPRMQLSHDDIRRWQQEMSSASDESTDFVKPFLRPLPPKNASPKKSSLRSPLKPHTPGRVVEFTSSVLSPLEQAKARHERRMSNASTPQNHSLLSGPRVSSNVSDKENRESVASASGSAASSARSVAVPLSQTTWTRQHWLFLDWLIQTRRGAPFEEPYDRSADRYLGKVVRAQGMAMALERWHLDCVDAFTEEVGGWEVGYLIKRLFALLLGEERRTQSQTQELMFH</sequence>
<feature type="region of interest" description="Disordered" evidence="1">
    <location>
        <begin position="114"/>
        <end position="408"/>
    </location>
</feature>
<feature type="compositionally biased region" description="Acidic residues" evidence="1">
    <location>
        <begin position="908"/>
        <end position="917"/>
    </location>
</feature>